<organism evidence="2 3">
    <name type="scientific">Somion occarium</name>
    <dbReference type="NCBI Taxonomy" id="3059160"/>
    <lineage>
        <taxon>Eukaryota</taxon>
        <taxon>Fungi</taxon>
        <taxon>Dikarya</taxon>
        <taxon>Basidiomycota</taxon>
        <taxon>Agaricomycotina</taxon>
        <taxon>Agaricomycetes</taxon>
        <taxon>Polyporales</taxon>
        <taxon>Cerrenaceae</taxon>
        <taxon>Somion</taxon>
    </lineage>
</organism>
<keyword evidence="3" id="KW-1185">Reference proteome</keyword>
<dbReference type="Proteomes" id="UP001497453">
    <property type="component" value="Chromosome 7"/>
</dbReference>
<feature type="compositionally biased region" description="Polar residues" evidence="1">
    <location>
        <begin position="30"/>
        <end position="43"/>
    </location>
</feature>
<feature type="region of interest" description="Disordered" evidence="1">
    <location>
        <begin position="174"/>
        <end position="207"/>
    </location>
</feature>
<evidence type="ECO:0000256" key="1">
    <source>
        <dbReference type="SAM" id="MobiDB-lite"/>
    </source>
</evidence>
<name>A0ABP1E1X0_9APHY</name>
<reference evidence="3" key="1">
    <citation type="submission" date="2024-04" db="EMBL/GenBank/DDBJ databases">
        <authorList>
            <person name="Shaw F."/>
            <person name="Minotto A."/>
        </authorList>
    </citation>
    <scope>NUCLEOTIDE SEQUENCE [LARGE SCALE GENOMIC DNA]</scope>
</reference>
<feature type="region of interest" description="Disordered" evidence="1">
    <location>
        <begin position="21"/>
        <end position="44"/>
    </location>
</feature>
<proteinExistence type="predicted"/>
<protein>
    <submittedName>
        <fullName evidence="2">Uncharacterized protein</fullName>
    </submittedName>
</protein>
<feature type="compositionally biased region" description="Polar residues" evidence="1">
    <location>
        <begin position="174"/>
        <end position="189"/>
    </location>
</feature>
<gene>
    <name evidence="2" type="ORF">GFSPODELE1_LOCUS9208</name>
</gene>
<evidence type="ECO:0000313" key="2">
    <source>
        <dbReference type="EMBL" id="CAL1713234.1"/>
    </source>
</evidence>
<evidence type="ECO:0000313" key="3">
    <source>
        <dbReference type="Proteomes" id="UP001497453"/>
    </source>
</evidence>
<sequence length="291" mass="31962">MAFTRSTPLAHLDTYMAKHVDPPTWERTDTSSVSETAVSQECSSEAEHPTPYCRAYIPNQTSRWAFAQKPIRRSAVNEVCQWPPPPSPSPSFCFDPFGDSKGPAVTPTHFAPAPVPSSVYVPGKASLALYNPADTVYVPPPHQPRRSIDATYVGMNNKDIPVDQPVACPNLAVQPQTQRREPTSAQRQTPPCDLAHSATPAVSRPTTAMTSSLYEDEDGEDDFVLRALQLPWLEFNLIDVDEFTPPTTPPLSPSTLADDDEDLPVLEKAEELRGWEEASSLARDAIYLAGF</sequence>
<dbReference type="EMBL" id="OZ037950">
    <property type="protein sequence ID" value="CAL1713234.1"/>
    <property type="molecule type" value="Genomic_DNA"/>
</dbReference>
<accession>A0ABP1E1X0</accession>